<reference evidence="2" key="1">
    <citation type="journal article" date="2019" name="MBio">
        <title>Virus Genomes from Deep Sea Sediments Expand the Ocean Megavirome and Support Independent Origins of Viral Gigantism.</title>
        <authorList>
            <person name="Backstrom D."/>
            <person name="Yutin N."/>
            <person name="Jorgensen S.L."/>
            <person name="Dharamshi J."/>
            <person name="Homa F."/>
            <person name="Zaremba-Niedwiedzka K."/>
            <person name="Spang A."/>
            <person name="Wolf Y.I."/>
            <person name="Koonin E.V."/>
            <person name="Ettema T.J."/>
        </authorList>
    </citation>
    <scope>NUCLEOTIDE SEQUENCE</scope>
</reference>
<protein>
    <submittedName>
        <fullName evidence="2">Uncharacterized protein</fullName>
    </submittedName>
</protein>
<organism evidence="2">
    <name type="scientific">Pithovirus LCPAC403</name>
    <dbReference type="NCBI Taxonomy" id="2506596"/>
    <lineage>
        <taxon>Viruses</taxon>
        <taxon>Pithoviruses</taxon>
    </lineage>
</organism>
<feature type="compositionally biased region" description="Basic and acidic residues" evidence="1">
    <location>
        <begin position="579"/>
        <end position="594"/>
    </location>
</feature>
<gene>
    <name evidence="2" type="ORF">LCPAC403_03970</name>
</gene>
<evidence type="ECO:0000313" key="2">
    <source>
        <dbReference type="EMBL" id="QBK93263.1"/>
    </source>
</evidence>
<dbReference type="EMBL" id="MK500592">
    <property type="protein sequence ID" value="QBK93263.1"/>
    <property type="molecule type" value="Genomic_DNA"/>
</dbReference>
<sequence>MGSYVVNIVSDDNAHTTFVRSLLPECIFSSTNPDTIIFVGGNEFKISRRGRPQIIGINISIESSMDIHKGKYDVFDHIFLNDKKHLVRLQRKLGTKYVHYLPDLDSLNKIDMKVGKRMAISDDFNPGDYKFDDDVETISFDSLHDELPRSAICSTKDQVLYCMNSSTPFVLVSNEIDKWVNDLLGSDFIIDLKDDAIAYLISREADLKTIIIKIYSNCHEYWNTKQLIGIVQSMDKRRPIFDHVDSVQIDTIHASYLRLRDYLEKDGGEIDLNRLVSFIGMKIDGDPVNDKLLDIITNNPDYLLDRIREFKRQFSRKTIKECNRLTVVHHGKLRLGWDEIMKYLSSITCDNGILFDPCIDDTFKSSNVLETSGVIPYTVPWIGIIHDPVDQLCLNPLFIKSIITCQALICFTDIIYDELQNELNLMKDIKRVNHDIDLIKLVHPTCLPDITYSCAKPTKILCFENSQNQLSFDFCKLGAGSIKKVMMSKRISLPEVTRYDIEKSELDGTLLSSILKYINDNNFLCSEFGMTYSDVPKEFSVEFSVRSNARSVRWIIPSKKDDDDLVVIKKNRRKVSLGNKKEVDSGDGDKNDGDNKEDDDGNNKDSSGVKKVNMSGGGSSRRMRRRRVKSEDGEKAKSDENSQVRESYTQKLKDHIQSILLSCDYVTDEDVFTDKSMVFMDVDDTTGIQYPMIECIMANIPFLIRNTPTTVEYLGERYPLYIKDDHINNSDEINKAHIYLKTMNKHQFMIENFVNQIKDCTFYKTMF</sequence>
<feature type="region of interest" description="Disordered" evidence="1">
    <location>
        <begin position="577"/>
        <end position="646"/>
    </location>
</feature>
<accession>A0A481ZBF4</accession>
<proteinExistence type="predicted"/>
<feature type="compositionally biased region" description="Basic and acidic residues" evidence="1">
    <location>
        <begin position="629"/>
        <end position="643"/>
    </location>
</feature>
<name>A0A481ZBF4_9VIRU</name>
<evidence type="ECO:0000256" key="1">
    <source>
        <dbReference type="SAM" id="MobiDB-lite"/>
    </source>
</evidence>